<dbReference type="FunFam" id="3.30.420.40:FF:000071">
    <property type="entry name" value="Molecular chaperone DnaK"/>
    <property type="match status" value="1"/>
</dbReference>
<dbReference type="SUPFAM" id="SSF100920">
    <property type="entry name" value="Heat shock protein 70kD (HSP70), peptide-binding domain"/>
    <property type="match status" value="1"/>
</dbReference>
<dbReference type="OrthoDB" id="9766019at2"/>
<dbReference type="GO" id="GO:0005524">
    <property type="term" value="F:ATP binding"/>
    <property type="evidence" value="ECO:0007669"/>
    <property type="project" value="UniProtKB-KW"/>
</dbReference>
<dbReference type="FunFam" id="3.90.640.10:FF:000003">
    <property type="entry name" value="Molecular chaperone DnaK"/>
    <property type="match status" value="1"/>
</dbReference>
<comment type="similarity">
    <text evidence="1 5">Belongs to the heat shock protein 70 family.</text>
</comment>
<dbReference type="EMBL" id="LPUF01000001">
    <property type="protein sequence ID" value="OQK18091.1"/>
    <property type="molecule type" value="Genomic_DNA"/>
</dbReference>
<dbReference type="PROSITE" id="PS00297">
    <property type="entry name" value="HSP70_1"/>
    <property type="match status" value="1"/>
</dbReference>
<gene>
    <name evidence="6" type="ORF">AU255_09660</name>
</gene>
<dbReference type="GO" id="GO:0140662">
    <property type="term" value="F:ATP-dependent protein folding chaperone"/>
    <property type="evidence" value="ECO:0007669"/>
    <property type="project" value="InterPro"/>
</dbReference>
<dbReference type="Pfam" id="PF00012">
    <property type="entry name" value="HSP70"/>
    <property type="match status" value="1"/>
</dbReference>
<dbReference type="InterPro" id="IPR018181">
    <property type="entry name" value="Heat_shock_70_CS"/>
</dbReference>
<accession>A0A1V8M923</accession>
<dbReference type="AlphaFoldDB" id="A0A1V8M923"/>
<dbReference type="Gene3D" id="3.30.420.40">
    <property type="match status" value="2"/>
</dbReference>
<evidence type="ECO:0000256" key="1">
    <source>
        <dbReference type="ARBA" id="ARBA00007381"/>
    </source>
</evidence>
<keyword evidence="7" id="KW-1185">Reference proteome</keyword>
<evidence type="ECO:0000313" key="6">
    <source>
        <dbReference type="EMBL" id="OQK18091.1"/>
    </source>
</evidence>
<dbReference type="STRING" id="1420851.AU255_09660"/>
<dbReference type="InterPro" id="IPR029047">
    <property type="entry name" value="HSP70_peptide-bd_sf"/>
</dbReference>
<sequence>MNDIIIGIDLGTTNSEVSIVENGKVIVIADGDKKMLPSFVGMDDNGQIIVGETARNQYLVYPERTIKSIKRLMGQDIHVELAGQAYTPQEISAIILKRLKAIAENHLGQVVSKAVITVPAYFSDAQRQATREAGEIAGLEVVRMINEPTAAALAYDAKQSESRKVLVYDLGGGTFDVSVVNIESGVVEVLSSHGDNQLGGDDFDQQIVEYLLQHILDTQHVDVRQHSKAMARITRAAEEAKFLLSDQPYAQIDEEYLLEHEGVAIHLSHELSRIAYEEMIEDYINVTLDAVHIALKGAKFTTMDIDEIILVGGSTRTPCIRERLLNEFGFEPHSEVDPDLCVAMGAAIQAAMIAGQEVDTVLVDVTPYTYGTSAIGSLDGAPYPFMYVPIIHKNTVLPNRKSDAFATSYDGQEAVEITIYQGEDPDALNNVKIGEFRVEGLLDVAAGNIITLTLALDLNGILQVSAQEKDTGLEKSITIKNALSQFEGSSLDTAKQRINSLLGHMDPRVIEHESSTEREQAVAAEILAARELIAKAEGLFEQVSNEDKEDMIDLIETLTSCIAANDIQGLDDPTTQLRDIIYYLES</sequence>
<dbReference type="InterPro" id="IPR013126">
    <property type="entry name" value="Hsp_70_fam"/>
</dbReference>
<keyword evidence="2 5" id="KW-0547">Nucleotide-binding</keyword>
<keyword evidence="3 5" id="KW-0067">ATP-binding</keyword>
<comment type="caution">
    <text evidence="6">The sequence shown here is derived from an EMBL/GenBank/DDBJ whole genome shotgun (WGS) entry which is preliminary data.</text>
</comment>
<dbReference type="Gene3D" id="2.60.34.10">
    <property type="entry name" value="Substrate Binding Domain Of DNAk, Chain A, domain 1"/>
    <property type="match status" value="1"/>
</dbReference>
<organism evidence="6 7">
    <name type="scientific">Methyloprofundus sedimenti</name>
    <dbReference type="NCBI Taxonomy" id="1420851"/>
    <lineage>
        <taxon>Bacteria</taxon>
        <taxon>Pseudomonadati</taxon>
        <taxon>Pseudomonadota</taxon>
        <taxon>Gammaproteobacteria</taxon>
        <taxon>Methylococcales</taxon>
        <taxon>Methylococcaceae</taxon>
        <taxon>Methyloprofundus</taxon>
    </lineage>
</organism>
<evidence type="ECO:0000256" key="5">
    <source>
        <dbReference type="RuleBase" id="RU003322"/>
    </source>
</evidence>
<proteinExistence type="inferred from homology"/>
<dbReference type="PRINTS" id="PR00301">
    <property type="entry name" value="HEATSHOCK70"/>
</dbReference>
<dbReference type="InterPro" id="IPR043129">
    <property type="entry name" value="ATPase_NBD"/>
</dbReference>
<evidence type="ECO:0000256" key="3">
    <source>
        <dbReference type="ARBA" id="ARBA00022840"/>
    </source>
</evidence>
<dbReference type="RefSeq" id="WP_080522694.1">
    <property type="nucleotide sequence ID" value="NZ_LPUF01000001.1"/>
</dbReference>
<dbReference type="PROSITE" id="PS00329">
    <property type="entry name" value="HSP70_2"/>
    <property type="match status" value="1"/>
</dbReference>
<evidence type="ECO:0000256" key="4">
    <source>
        <dbReference type="ARBA" id="ARBA00023186"/>
    </source>
</evidence>
<protein>
    <submittedName>
        <fullName evidence="6">Heat-shock protein Hsp70</fullName>
    </submittedName>
</protein>
<dbReference type="Gene3D" id="3.90.640.10">
    <property type="entry name" value="Actin, Chain A, domain 4"/>
    <property type="match status" value="1"/>
</dbReference>
<reference evidence="6 7" key="1">
    <citation type="submission" date="2015-12" db="EMBL/GenBank/DDBJ databases">
        <authorList>
            <person name="Shamseldin A."/>
            <person name="Moawad H."/>
            <person name="Abd El-Rahim W.M."/>
            <person name="Sadowsky M.J."/>
        </authorList>
    </citation>
    <scope>NUCLEOTIDE SEQUENCE [LARGE SCALE GENOMIC DNA]</scope>
    <source>
        <strain evidence="6 7">WF1</strain>
    </source>
</reference>
<name>A0A1V8M923_9GAMM</name>
<dbReference type="Proteomes" id="UP000191980">
    <property type="component" value="Unassembled WGS sequence"/>
</dbReference>
<dbReference type="PANTHER" id="PTHR19375">
    <property type="entry name" value="HEAT SHOCK PROTEIN 70KDA"/>
    <property type="match status" value="1"/>
</dbReference>
<dbReference type="SUPFAM" id="SSF53067">
    <property type="entry name" value="Actin-like ATPase domain"/>
    <property type="match status" value="2"/>
</dbReference>
<evidence type="ECO:0000256" key="2">
    <source>
        <dbReference type="ARBA" id="ARBA00022741"/>
    </source>
</evidence>
<evidence type="ECO:0000313" key="7">
    <source>
        <dbReference type="Proteomes" id="UP000191980"/>
    </source>
</evidence>
<keyword evidence="4" id="KW-0143">Chaperone</keyword>